<accession>A0A1M4UKL9</accession>
<organism evidence="2 3">
    <name type="scientific">Ferrithrix thermotolerans DSM 19514</name>
    <dbReference type="NCBI Taxonomy" id="1121881"/>
    <lineage>
        <taxon>Bacteria</taxon>
        <taxon>Bacillati</taxon>
        <taxon>Actinomycetota</taxon>
        <taxon>Acidimicrobiia</taxon>
        <taxon>Acidimicrobiales</taxon>
        <taxon>Acidimicrobiaceae</taxon>
        <taxon>Ferrithrix</taxon>
    </lineage>
</organism>
<dbReference type="AlphaFoldDB" id="A0A1M4UKL9"/>
<gene>
    <name evidence="2" type="ORF">SAMN02745225_00997</name>
</gene>
<sequence length="66" mass="7113">MSAKKAGENKPKRPYTPNTVTKSLTPTTLQFITLSVIAPALTDGHEEVLSLKIGCVPIVVQIPRVN</sequence>
<protein>
    <submittedName>
        <fullName evidence="2">Uncharacterized protein</fullName>
    </submittedName>
</protein>
<name>A0A1M4UKL9_9ACTN</name>
<dbReference type="Proteomes" id="UP000184295">
    <property type="component" value="Unassembled WGS sequence"/>
</dbReference>
<reference evidence="3" key="1">
    <citation type="submission" date="2016-11" db="EMBL/GenBank/DDBJ databases">
        <authorList>
            <person name="Varghese N."/>
            <person name="Submissions S."/>
        </authorList>
    </citation>
    <scope>NUCLEOTIDE SEQUENCE [LARGE SCALE GENOMIC DNA]</scope>
    <source>
        <strain evidence="3">DSM 19514</strain>
    </source>
</reference>
<feature type="region of interest" description="Disordered" evidence="1">
    <location>
        <begin position="1"/>
        <end position="21"/>
    </location>
</feature>
<proteinExistence type="predicted"/>
<dbReference type="EMBL" id="FQUL01000011">
    <property type="protein sequence ID" value="SHE57120.1"/>
    <property type="molecule type" value="Genomic_DNA"/>
</dbReference>
<keyword evidence="3" id="KW-1185">Reference proteome</keyword>
<evidence type="ECO:0000256" key="1">
    <source>
        <dbReference type="SAM" id="MobiDB-lite"/>
    </source>
</evidence>
<evidence type="ECO:0000313" key="2">
    <source>
        <dbReference type="EMBL" id="SHE57120.1"/>
    </source>
</evidence>
<feature type="compositionally biased region" description="Basic and acidic residues" evidence="1">
    <location>
        <begin position="1"/>
        <end position="11"/>
    </location>
</feature>
<evidence type="ECO:0000313" key="3">
    <source>
        <dbReference type="Proteomes" id="UP000184295"/>
    </source>
</evidence>